<proteinExistence type="inferred from homology"/>
<dbReference type="Gene3D" id="3.40.50.2000">
    <property type="entry name" value="Glycogen Phosphorylase B"/>
    <property type="match status" value="2"/>
</dbReference>
<protein>
    <recommendedName>
        <fullName evidence="8">Glucosylglycerol-phosphate synthase</fullName>
        <ecNumber evidence="7">2.4.1.213</ecNumber>
    </recommendedName>
    <alternativeName>
        <fullName evidence="9">Glucosyl-glycerol-phosphate synthase</fullName>
    </alternativeName>
</protein>
<dbReference type="SUPFAM" id="SSF53756">
    <property type="entry name" value="UDP-Glycosyltransferase/glycogen phosphorylase"/>
    <property type="match status" value="1"/>
</dbReference>
<dbReference type="InterPro" id="IPR001830">
    <property type="entry name" value="Glyco_trans_20"/>
</dbReference>
<evidence type="ECO:0000256" key="6">
    <source>
        <dbReference type="ARBA" id="ARBA00060702"/>
    </source>
</evidence>
<evidence type="ECO:0000256" key="1">
    <source>
        <dbReference type="ARBA" id="ARBA00008799"/>
    </source>
</evidence>
<dbReference type="Pfam" id="PF00982">
    <property type="entry name" value="Glyco_transf_20"/>
    <property type="match status" value="1"/>
</dbReference>
<evidence type="ECO:0000256" key="8">
    <source>
        <dbReference type="ARBA" id="ARBA00069974"/>
    </source>
</evidence>
<evidence type="ECO:0000313" key="12">
    <source>
        <dbReference type="Proteomes" id="UP000183120"/>
    </source>
</evidence>
<comment type="caution">
    <text evidence="11">The sequence shown here is derived from an EMBL/GenBank/DDBJ whole genome shotgun (WGS) entry which is preliminary data.</text>
</comment>
<keyword evidence="3" id="KW-0808">Transferase</keyword>
<gene>
    <name evidence="11" type="ORF">AUJ73_02285</name>
</gene>
<dbReference type="EMBL" id="MNUY01000036">
    <property type="protein sequence ID" value="OIO14409.1"/>
    <property type="molecule type" value="Genomic_DNA"/>
</dbReference>
<dbReference type="GO" id="GO:0003825">
    <property type="term" value="F:alpha,alpha-trehalose-phosphate synthase (UDP-forming) activity"/>
    <property type="evidence" value="ECO:0007669"/>
    <property type="project" value="TreeGrafter"/>
</dbReference>
<accession>A0A1J4TT52</accession>
<keyword evidence="10" id="KW-1133">Transmembrane helix</keyword>
<feature type="transmembrane region" description="Helical" evidence="10">
    <location>
        <begin position="161"/>
        <end position="180"/>
    </location>
</feature>
<evidence type="ECO:0000256" key="4">
    <source>
        <dbReference type="ARBA" id="ARBA00052754"/>
    </source>
</evidence>
<dbReference type="Gene3D" id="3.30.450.20">
    <property type="entry name" value="PAS domain"/>
    <property type="match status" value="1"/>
</dbReference>
<dbReference type="Proteomes" id="UP000183120">
    <property type="component" value="Unassembled WGS sequence"/>
</dbReference>
<evidence type="ECO:0000256" key="7">
    <source>
        <dbReference type="ARBA" id="ARBA00066821"/>
    </source>
</evidence>
<evidence type="ECO:0000256" key="5">
    <source>
        <dbReference type="ARBA" id="ARBA00055920"/>
    </source>
</evidence>
<evidence type="ECO:0000256" key="10">
    <source>
        <dbReference type="SAM" id="Phobius"/>
    </source>
</evidence>
<organism evidence="11 12">
    <name type="scientific">Candidatus Gottesmanbacteria bacterium CG1_02_37_22</name>
    <dbReference type="NCBI Taxonomy" id="1805209"/>
    <lineage>
        <taxon>Bacteria</taxon>
        <taxon>Candidatus Gottesmaniibacteriota</taxon>
    </lineage>
</organism>
<dbReference type="PANTHER" id="PTHR10788:SF106">
    <property type="entry name" value="BCDNA.GH08860"/>
    <property type="match status" value="1"/>
</dbReference>
<dbReference type="FunFam" id="3.40.50.2000:FF:000010">
    <property type="entry name" value="Alpha,alpha-trehalose-phosphate synthase"/>
    <property type="match status" value="1"/>
</dbReference>
<comment type="function">
    <text evidence="5">Involved in salt tolerance by producing GG-phosphate from ADP-glucose and glycerol-3-phosphate (G3P), an intermediate in the synthesis of the osmolyte glucosylglycerol (GG).</text>
</comment>
<evidence type="ECO:0000313" key="11">
    <source>
        <dbReference type="EMBL" id="OIO14409.1"/>
    </source>
</evidence>
<dbReference type="CDD" id="cd03788">
    <property type="entry name" value="GT20_TPS"/>
    <property type="match status" value="1"/>
</dbReference>
<reference evidence="11 12" key="1">
    <citation type="journal article" date="2016" name="Environ. Microbiol.">
        <title>Genomic resolution of a cold subsurface aquifer community provides metabolic insights for novel microbes adapted to high CO concentrations.</title>
        <authorList>
            <person name="Probst A.J."/>
            <person name="Castelle C.J."/>
            <person name="Singh A."/>
            <person name="Brown C.T."/>
            <person name="Anantharaman K."/>
            <person name="Sharon I."/>
            <person name="Hug L.A."/>
            <person name="Burstein D."/>
            <person name="Emerson J.B."/>
            <person name="Thomas B.C."/>
            <person name="Banfield J.F."/>
        </authorList>
    </citation>
    <scope>NUCLEOTIDE SEQUENCE [LARGE SCALE GENOMIC DNA]</scope>
    <source>
        <strain evidence="11">CG1_02_37_22</strain>
    </source>
</reference>
<name>A0A1J4TT52_9BACT</name>
<evidence type="ECO:0000256" key="3">
    <source>
        <dbReference type="ARBA" id="ARBA00022679"/>
    </source>
</evidence>
<comment type="catalytic activity">
    <reaction evidence="4">
        <text>ADP-alpha-D-glucose + sn-glycerol 3-phosphate = 2-O-(alpha-D-glucopyranosyl)-sn-glycerol 3-phosphate + ADP + H(+)</text>
        <dbReference type="Rhea" id="RHEA:12881"/>
        <dbReference type="ChEBI" id="CHEBI:15378"/>
        <dbReference type="ChEBI" id="CHEBI:57498"/>
        <dbReference type="ChEBI" id="CHEBI:57597"/>
        <dbReference type="ChEBI" id="CHEBI:87089"/>
        <dbReference type="ChEBI" id="CHEBI:456216"/>
        <dbReference type="EC" id="2.4.1.213"/>
    </reaction>
</comment>
<evidence type="ECO:0000256" key="9">
    <source>
        <dbReference type="ARBA" id="ARBA00080497"/>
    </source>
</evidence>
<dbReference type="PANTHER" id="PTHR10788">
    <property type="entry name" value="TREHALOSE-6-PHOSPHATE SYNTHASE"/>
    <property type="match status" value="1"/>
</dbReference>
<dbReference type="EC" id="2.4.1.213" evidence="7"/>
<dbReference type="GO" id="GO:0005992">
    <property type="term" value="P:trehalose biosynthetic process"/>
    <property type="evidence" value="ECO:0007669"/>
    <property type="project" value="InterPro"/>
</dbReference>
<dbReference type="STRING" id="1805209.AUJ73_02285"/>
<comment type="similarity">
    <text evidence="1">Belongs to the glycosyltransferase 20 family.</text>
</comment>
<comment type="pathway">
    <text evidence="6">Glycan metabolism; glucosylglycerol biosynthesis.</text>
</comment>
<dbReference type="GO" id="GO:0033828">
    <property type="term" value="F:glucosylglycerol-phosphate synthase activity"/>
    <property type="evidence" value="ECO:0007669"/>
    <property type="project" value="UniProtKB-EC"/>
</dbReference>
<keyword evidence="10" id="KW-0472">Membrane</keyword>
<sequence>MILVIISLIVVAFTIRQVDVEQKSLKIDLQYRTTLLAETLKESIEPNFLSKTGTSLQKIVDKFENKERFAGLAIYNNKGNIIAVSSSLPKDVSKTQTIAAHAMDEDKANGDFVKYQDKRMYLFAVPLRDKESVLGALMLVQNADYIDDKLIEIWRNNLVRLFVQALLLSIATLIIMRWIIFQPIVNIVDSIKMTRTGRIDDTPKRFPKYLFFQPLVNEVAKINRSLLEARLVASEEARLRLEKTDSPWTAERLKEYIKEILKGRSIYVISNREPYIHTKDGNKVKYFVPASGMVTAIEPIMEACGGMWIAHGSGDADKLVVDTNDRIQVPPDEPKYTLRRVWITPEEEKGYYYGFSNEGLWPLCHIAHTRPVFRKEDWYEYEKVNGKFAKTVLGEIKNVHRPLIFIQDYHFALLPRMIKASRPDADIGIFWHIPWPNPEAFSICPWRKEILDGILGSDLIGFHTQYHCNNFMDTVGKELESLISWEQFAITKGGHVSYVKPFPISIAFSNGSMYKVDEKTRKHEETVIRKKHDIKTKYIGLGVDRLDYTKGILERFKAVEMFLETYPFYKNQFTFVQIAAPSRSDIIRYQEFAKEVEEEVERINDKFKIKDWKPIILLKRHHSHEEIYSYYRLANVCLVTSLHDGMNLVAKEFVSARDDGKGVLIVSQFAGVSRELRDAIIVNPYNAEQVAEAIKKSLEMPQSEQKRQMKKMDQTIKSYNIYRWSAEILKTMVSFV</sequence>
<evidence type="ECO:0000256" key="2">
    <source>
        <dbReference type="ARBA" id="ARBA00022676"/>
    </source>
</evidence>
<dbReference type="AlphaFoldDB" id="A0A1J4TT52"/>
<keyword evidence="10" id="KW-0812">Transmembrane</keyword>
<keyword evidence="2" id="KW-0328">Glycosyltransferase</keyword>